<gene>
    <name evidence="1" type="ORF">EIN_222050</name>
</gene>
<dbReference type="Proteomes" id="UP000014680">
    <property type="component" value="Unassembled WGS sequence"/>
</dbReference>
<proteinExistence type="predicted"/>
<dbReference type="AlphaFoldDB" id="A0A0A1U201"/>
<name>A0A0A1U201_ENTIV</name>
<sequence length="201" mass="23178">MNFNSDINENYFTTMEGYDSYTSYIHIPVSTEVNENNIKLLGNIFTKPTFIPPEVTSPNIPLCKKEEGTMVMDIEEGCNVVKQSPVIVMDGVEIVMDESNRDRIDKIQKNVPWNCTLKRSEELSFEFSTIIPQTDVHKECRKLAEDLLTTSQIYSDLAREKRFTQEKKNFVFSTFHKLGFEDLIVSVHRTKRVVTAVEPLD</sequence>
<organism evidence="1 2">
    <name type="scientific">Entamoeba invadens IP1</name>
    <dbReference type="NCBI Taxonomy" id="370355"/>
    <lineage>
        <taxon>Eukaryota</taxon>
        <taxon>Amoebozoa</taxon>
        <taxon>Evosea</taxon>
        <taxon>Archamoebae</taxon>
        <taxon>Mastigamoebida</taxon>
        <taxon>Entamoebidae</taxon>
        <taxon>Entamoeba</taxon>
    </lineage>
</organism>
<dbReference type="RefSeq" id="XP_004254843.1">
    <property type="nucleotide sequence ID" value="XM_004254795.1"/>
</dbReference>
<evidence type="ECO:0000313" key="2">
    <source>
        <dbReference type="Proteomes" id="UP000014680"/>
    </source>
</evidence>
<reference evidence="1 2" key="1">
    <citation type="submission" date="2012-10" db="EMBL/GenBank/DDBJ databases">
        <authorList>
            <person name="Zafar N."/>
            <person name="Inman J."/>
            <person name="Hall N."/>
            <person name="Lorenzi H."/>
            <person name="Caler E."/>
        </authorList>
    </citation>
    <scope>NUCLEOTIDE SEQUENCE [LARGE SCALE GENOMIC DNA]</scope>
    <source>
        <strain evidence="1 2">IP1</strain>
    </source>
</reference>
<dbReference type="KEGG" id="eiv:EIN_222050"/>
<dbReference type="GeneID" id="14887373"/>
<evidence type="ECO:0000313" key="1">
    <source>
        <dbReference type="EMBL" id="ELP88072.1"/>
    </source>
</evidence>
<protein>
    <submittedName>
        <fullName evidence="1">Uncharacterized protein</fullName>
    </submittedName>
</protein>
<dbReference type="EMBL" id="KB206756">
    <property type="protein sequence ID" value="ELP88072.1"/>
    <property type="molecule type" value="Genomic_DNA"/>
</dbReference>
<accession>A0A0A1U201</accession>
<keyword evidence="2" id="KW-1185">Reference proteome</keyword>
<dbReference type="VEuPathDB" id="AmoebaDB:EIN_222050"/>